<reference evidence="3 5" key="2">
    <citation type="submission" date="2024-05" db="EMBL/GenBank/DDBJ databases">
        <authorList>
            <person name="De Oliveira J.P."/>
            <person name="Noriler S.A."/>
            <person name="De Oliveira A.G."/>
            <person name="Sipoli D.S."/>
        </authorList>
    </citation>
    <scope>NUCLEOTIDE SEQUENCE [LARGE SCALE GENOMIC DNA]</scope>
    <source>
        <strain evidence="3 5">LABIM192</strain>
    </source>
</reference>
<dbReference type="EMBL" id="JBDXMI010000001">
    <property type="protein sequence ID" value="MEO9386232.1"/>
    <property type="molecule type" value="Genomic_DNA"/>
</dbReference>
<evidence type="ECO:0000313" key="2">
    <source>
        <dbReference type="EMBL" id="AXE34511.1"/>
    </source>
</evidence>
<dbReference type="AlphaFoldDB" id="A0A344UGW3"/>
<keyword evidence="1" id="KW-1133">Transmembrane helix</keyword>
<reference evidence="2 4" key="1">
    <citation type="submission" date="2018-05" db="EMBL/GenBank/DDBJ databases">
        <title>Genome sequencing, assembly and analysis of the novel insecticidal bacterium, Chromobacterium phragmitis.</title>
        <authorList>
            <person name="Sparks M.E."/>
            <person name="Blackburn M.B."/>
            <person name="Gundersen-Rindal D.E."/>
        </authorList>
    </citation>
    <scope>NUCLEOTIDE SEQUENCE [LARGE SCALE GENOMIC DNA]</scope>
    <source>
        <strain evidence="2">IIBBL 274-1</strain>
    </source>
</reference>
<keyword evidence="1" id="KW-0812">Transmembrane</keyword>
<keyword evidence="5" id="KW-1185">Reference proteome</keyword>
<dbReference type="Proteomes" id="UP001462502">
    <property type="component" value="Unassembled WGS sequence"/>
</dbReference>
<dbReference type="RefSeq" id="WP_114073116.1">
    <property type="nucleotide sequence ID" value="NZ_CP029495.1"/>
</dbReference>
<evidence type="ECO:0000313" key="4">
    <source>
        <dbReference type="Proteomes" id="UP000252038"/>
    </source>
</evidence>
<keyword evidence="1" id="KW-0472">Membrane</keyword>
<feature type="transmembrane region" description="Helical" evidence="1">
    <location>
        <begin position="81"/>
        <end position="102"/>
    </location>
</feature>
<evidence type="ECO:0000313" key="5">
    <source>
        <dbReference type="Proteomes" id="UP001462502"/>
    </source>
</evidence>
<feature type="transmembrane region" description="Helical" evidence="1">
    <location>
        <begin position="108"/>
        <end position="128"/>
    </location>
</feature>
<gene>
    <name evidence="3" type="ORF">ABI908_19215</name>
    <name evidence="2" type="ORF">DK843_09500</name>
</gene>
<proteinExistence type="predicted"/>
<dbReference type="Proteomes" id="UP000252038">
    <property type="component" value="Chromosome"/>
</dbReference>
<evidence type="ECO:0000256" key="1">
    <source>
        <dbReference type="SAM" id="Phobius"/>
    </source>
</evidence>
<dbReference type="EMBL" id="CP029554">
    <property type="protein sequence ID" value="AXE34511.1"/>
    <property type="molecule type" value="Genomic_DNA"/>
</dbReference>
<feature type="transmembrane region" description="Helical" evidence="1">
    <location>
        <begin position="313"/>
        <end position="335"/>
    </location>
</feature>
<dbReference type="KEGG" id="chrb:DK843_09500"/>
<accession>A0A344UGW3</accession>
<dbReference type="Pfam" id="PF22564">
    <property type="entry name" value="HAAS"/>
    <property type="match status" value="1"/>
</dbReference>
<organism evidence="2 4">
    <name type="scientific">Chromobacterium phragmitis</name>
    <dbReference type="NCBI Taxonomy" id="2202141"/>
    <lineage>
        <taxon>Bacteria</taxon>
        <taxon>Pseudomonadati</taxon>
        <taxon>Pseudomonadota</taxon>
        <taxon>Betaproteobacteria</taxon>
        <taxon>Neisseriales</taxon>
        <taxon>Chromobacteriaceae</taxon>
        <taxon>Chromobacterium</taxon>
    </lineage>
</organism>
<name>A0A344UGW3_9NEIS</name>
<sequence>MTRKEFLSQLERGLSGLKPDAVREILADYEEYFNDAQADGRDEAEVVEALGNPQKLARELKAQSHYRQWQEHRSFSNLSRVMASIAGLGVLNFVLAIPFLIYLMFLTIGYIVSVSFLLAGLATVLAWGSNSLFGWPEFSSKSLDIGGYSHAGHGAWDGEAADEQWRIDGGRLVLDPDSGSRIQLITRQGDAILIRRDGDKLTVEASQPAARQLAQQVDDEISVNAGSVAELVYTGRDGAGATLKVDGKGGLTRLQASGGGQEVKISASGPHGLTVLKDGDSVLEISESKVMVKDGDSLLHIEALPGMSVGMSAAVVGLCLLLGGALGLVFCVWLTRLTWRALVAYVKYQIELVSGKDRDNAAA</sequence>
<evidence type="ECO:0000313" key="3">
    <source>
        <dbReference type="EMBL" id="MEO9386232.1"/>
    </source>
</evidence>
<protein>
    <submittedName>
        <fullName evidence="3">DUF1700 domain-containing protein</fullName>
    </submittedName>
</protein>